<keyword evidence="1" id="KW-1133">Transmembrane helix</keyword>
<organism evidence="2 3">
    <name type="scientific">Brassica carinata</name>
    <name type="common">Ethiopian mustard</name>
    <name type="synonym">Abyssinian cabbage</name>
    <dbReference type="NCBI Taxonomy" id="52824"/>
    <lineage>
        <taxon>Eukaryota</taxon>
        <taxon>Viridiplantae</taxon>
        <taxon>Streptophyta</taxon>
        <taxon>Embryophyta</taxon>
        <taxon>Tracheophyta</taxon>
        <taxon>Spermatophyta</taxon>
        <taxon>Magnoliopsida</taxon>
        <taxon>eudicotyledons</taxon>
        <taxon>Gunneridae</taxon>
        <taxon>Pentapetalae</taxon>
        <taxon>rosids</taxon>
        <taxon>malvids</taxon>
        <taxon>Brassicales</taxon>
        <taxon>Brassicaceae</taxon>
        <taxon>Brassiceae</taxon>
        <taxon>Brassica</taxon>
    </lineage>
</organism>
<keyword evidence="3" id="KW-1185">Reference proteome</keyword>
<proteinExistence type="predicted"/>
<evidence type="ECO:0000313" key="3">
    <source>
        <dbReference type="Proteomes" id="UP000886595"/>
    </source>
</evidence>
<reference evidence="2 3" key="1">
    <citation type="submission" date="2020-02" db="EMBL/GenBank/DDBJ databases">
        <authorList>
            <person name="Ma Q."/>
            <person name="Huang Y."/>
            <person name="Song X."/>
            <person name="Pei D."/>
        </authorList>
    </citation>
    <scope>NUCLEOTIDE SEQUENCE [LARGE SCALE GENOMIC DNA]</scope>
    <source>
        <strain evidence="2">Sxm20200214</strain>
        <tissue evidence="2">Leaf</tissue>
    </source>
</reference>
<dbReference type="Proteomes" id="UP000886595">
    <property type="component" value="Unassembled WGS sequence"/>
</dbReference>
<keyword evidence="1" id="KW-0472">Membrane</keyword>
<evidence type="ECO:0000313" key="2">
    <source>
        <dbReference type="EMBL" id="KAG2318401.1"/>
    </source>
</evidence>
<protein>
    <recommendedName>
        <fullName evidence="4">Transmembrane protein</fullName>
    </recommendedName>
</protein>
<dbReference type="EMBL" id="JAAMPC010000003">
    <property type="protein sequence ID" value="KAG2318401.1"/>
    <property type="molecule type" value="Genomic_DNA"/>
</dbReference>
<gene>
    <name evidence="2" type="ORF">Bca52824_011614</name>
</gene>
<dbReference type="OrthoDB" id="10537877at2759"/>
<comment type="caution">
    <text evidence="2">The sequence shown here is derived from an EMBL/GenBank/DDBJ whole genome shotgun (WGS) entry which is preliminary data.</text>
</comment>
<name>A0A8X7VVZ6_BRACI</name>
<feature type="transmembrane region" description="Helical" evidence="1">
    <location>
        <begin position="25"/>
        <end position="43"/>
    </location>
</feature>
<accession>A0A8X7VVZ6</accession>
<evidence type="ECO:0008006" key="4">
    <source>
        <dbReference type="Google" id="ProtNLM"/>
    </source>
</evidence>
<sequence>MAVLVATRSSGFVVRRLFGGFEVTSVWGVSVSGGVVVSRALLLRRQRFFIWKLHYSALVCVLRVKASAFFMEYCLVFHVLIVSDWHWRWSLSAQSIVLWFSKTSTVG</sequence>
<dbReference type="AlphaFoldDB" id="A0A8X7VVZ6"/>
<evidence type="ECO:0000256" key="1">
    <source>
        <dbReference type="SAM" id="Phobius"/>
    </source>
</evidence>
<keyword evidence="1" id="KW-0812">Transmembrane</keyword>